<evidence type="ECO:0000256" key="1">
    <source>
        <dbReference type="ARBA" id="ARBA00000900"/>
    </source>
</evidence>
<feature type="compositionally biased region" description="Basic and acidic residues" evidence="10">
    <location>
        <begin position="316"/>
        <end position="325"/>
    </location>
</feature>
<keyword evidence="6 8" id="KW-0863">Zinc-finger</keyword>
<evidence type="ECO:0000256" key="4">
    <source>
        <dbReference type="ARBA" id="ARBA00022679"/>
    </source>
</evidence>
<evidence type="ECO:0000256" key="6">
    <source>
        <dbReference type="ARBA" id="ARBA00022771"/>
    </source>
</evidence>
<keyword evidence="5 9" id="KW-0479">Metal-binding</keyword>
<feature type="compositionally biased region" description="Basic and acidic residues" evidence="10">
    <location>
        <begin position="125"/>
        <end position="161"/>
    </location>
</feature>
<dbReference type="EC" id="2.3.2.27" evidence="9"/>
<comment type="subcellular location">
    <subcellularLocation>
        <location evidence="9">Cytoplasm</location>
    </subcellularLocation>
</comment>
<dbReference type="Pfam" id="PF01661">
    <property type="entry name" value="Macro"/>
    <property type="match status" value="1"/>
</dbReference>
<dbReference type="PROSITE" id="PS50089">
    <property type="entry name" value="ZF_RING_2"/>
    <property type="match status" value="1"/>
</dbReference>
<dbReference type="SUPFAM" id="SSF57850">
    <property type="entry name" value="RING/U-box"/>
    <property type="match status" value="1"/>
</dbReference>
<proteinExistence type="inferred from homology"/>
<feature type="region of interest" description="Disordered" evidence="10">
    <location>
        <begin position="90"/>
        <end position="393"/>
    </location>
</feature>
<comment type="caution">
    <text evidence="13">The sequence shown here is derived from an EMBL/GenBank/DDBJ whole genome shotgun (WGS) entry which is preliminary data.</text>
</comment>
<feature type="region of interest" description="Disordered" evidence="10">
    <location>
        <begin position="586"/>
        <end position="617"/>
    </location>
</feature>
<dbReference type="Pfam" id="PF13639">
    <property type="entry name" value="zf-RING_2"/>
    <property type="match status" value="1"/>
</dbReference>
<feature type="domain" description="Macro" evidence="12">
    <location>
        <begin position="403"/>
        <end position="583"/>
    </location>
</feature>
<feature type="compositionally biased region" description="Basic and acidic residues" evidence="10">
    <location>
        <begin position="591"/>
        <end position="612"/>
    </location>
</feature>
<dbReference type="Gene3D" id="3.40.220.10">
    <property type="entry name" value="Leucine Aminopeptidase, subunit E, domain 1"/>
    <property type="match status" value="1"/>
</dbReference>
<dbReference type="InterPro" id="IPR001841">
    <property type="entry name" value="Znf_RING"/>
</dbReference>
<name>A0AAD9NKU2_RIDPI</name>
<dbReference type="InterPro" id="IPR043472">
    <property type="entry name" value="Macro_dom-like"/>
</dbReference>
<evidence type="ECO:0000256" key="7">
    <source>
        <dbReference type="ARBA" id="ARBA00022833"/>
    </source>
</evidence>
<evidence type="ECO:0000259" key="11">
    <source>
        <dbReference type="PROSITE" id="PS50089"/>
    </source>
</evidence>
<feature type="compositionally biased region" description="Polar residues" evidence="10">
    <location>
        <begin position="212"/>
        <end position="227"/>
    </location>
</feature>
<dbReference type="GO" id="GO:0005737">
    <property type="term" value="C:cytoplasm"/>
    <property type="evidence" value="ECO:0007669"/>
    <property type="project" value="UniProtKB-SubCell"/>
</dbReference>
<comment type="catalytic activity">
    <reaction evidence="1 9">
        <text>S-ubiquitinyl-[E2 ubiquitin-conjugating enzyme]-L-cysteine + [acceptor protein]-L-lysine = [E2 ubiquitin-conjugating enzyme]-L-cysteine + N(6)-ubiquitinyl-[acceptor protein]-L-lysine.</text>
        <dbReference type="EC" id="2.3.2.27"/>
    </reaction>
</comment>
<comment type="similarity">
    <text evidence="3 9">Belongs to the Deltex family.</text>
</comment>
<comment type="pathway">
    <text evidence="2 9">Protein modification; protein ubiquitination.</text>
</comment>
<reference evidence="13" key="1">
    <citation type="journal article" date="2023" name="Mol. Biol. Evol.">
        <title>Third-Generation Sequencing Reveals the Adaptive Role of the Epigenome in Three Deep-Sea Polychaetes.</title>
        <authorList>
            <person name="Perez M."/>
            <person name="Aroh O."/>
            <person name="Sun Y."/>
            <person name="Lan Y."/>
            <person name="Juniper S.K."/>
            <person name="Young C.R."/>
            <person name="Angers B."/>
            <person name="Qian P.Y."/>
        </authorList>
    </citation>
    <scope>NUCLEOTIDE SEQUENCE</scope>
    <source>
        <strain evidence="13">R07B-5</strain>
    </source>
</reference>
<dbReference type="GO" id="GO:0008270">
    <property type="term" value="F:zinc ion binding"/>
    <property type="evidence" value="ECO:0007669"/>
    <property type="project" value="UniProtKB-KW"/>
</dbReference>
<keyword evidence="14" id="KW-1185">Reference proteome</keyword>
<dbReference type="PANTHER" id="PTHR12622">
    <property type="entry name" value="DELTEX-RELATED"/>
    <property type="match status" value="1"/>
</dbReference>
<feature type="compositionally biased region" description="Basic and acidic residues" evidence="10">
    <location>
        <begin position="275"/>
        <end position="288"/>
    </location>
</feature>
<accession>A0AAD9NKU2</accession>
<evidence type="ECO:0000256" key="8">
    <source>
        <dbReference type="PROSITE-ProRule" id="PRU00175"/>
    </source>
</evidence>
<evidence type="ECO:0000259" key="12">
    <source>
        <dbReference type="PROSITE" id="PS51154"/>
    </source>
</evidence>
<feature type="compositionally biased region" description="Polar residues" evidence="10">
    <location>
        <begin position="253"/>
        <end position="271"/>
    </location>
</feature>
<dbReference type="GO" id="GO:0061630">
    <property type="term" value="F:ubiquitin protein ligase activity"/>
    <property type="evidence" value="ECO:0007669"/>
    <property type="project" value="UniProtKB-UniRule"/>
</dbReference>
<dbReference type="InterPro" id="IPR039399">
    <property type="entry name" value="Deltex_C_sf"/>
</dbReference>
<keyword evidence="4 9" id="KW-0808">Transferase</keyword>
<keyword evidence="7 9" id="KW-0862">Zinc</keyword>
<dbReference type="GO" id="GO:0016567">
    <property type="term" value="P:protein ubiquitination"/>
    <property type="evidence" value="ECO:0007669"/>
    <property type="project" value="UniProtKB-UniRule"/>
</dbReference>
<dbReference type="Pfam" id="PF18102">
    <property type="entry name" value="DTC"/>
    <property type="match status" value="1"/>
</dbReference>
<feature type="region of interest" description="Disordered" evidence="10">
    <location>
        <begin position="637"/>
        <end position="670"/>
    </location>
</feature>
<sequence length="894" mass="98070">MARDTALVRDFPAGYPSWRTEIFSRVTAVVDLKVNEMLTSKKLWKEHKSRLLREYGVEIHKERKGKSIELVGGWLEVEQCKKILEKVYRKHSDKVQQRPAGDGKHAKELRSVTQRNTTSKVVSGGKDKDKQSTNERQTHGRKESAEEMSKNHDCRRLEENSHGNAMSPPGGHQSEIAMVHTPHDPAQPGKRQGSKMPTVGAQTGRHKADSRGSVTDSCQDVEMTSDQGHSHDKLLLTHPVSSSLAEDQHMHDQGNSTEPRRATPSSTTGNIMSGDKYKDRQLAKDRQTQGHRGPVEEGSENQDSRCLEENSYASPPDEHRSEDAVARGCPHAQDEPARPDKRQESKMSTVGAQSGRHKVDSGDSCQDVEMASDHSQDKVVLPGSSSSGEDQHMCDQANPSLSDDIRRTYLIAQTRVHVYVADITQAQVDVIVNPTDQNLCNRSGLAHTIEVAAGPQLEKECTDVIKEAGQLPVGLGTLTTADNLPCREVYHAVMPTAKNCGQDGILSGLYRVYTNSLDATASAGHHSIAIPVISSGDDPYVLHSAVSDFCLKQGSTSSIVEIHLVDTDREVVKLVQQPFEWRVQGDVSTAETDRTSRKSHDEHKRDHARFGHSDTSGFIVALPPATASSQACVHDTDAGRNTHLSKDDGGAKQKHGGASGGLPPSRPLVRTLSGGHLASAYVAPRKRSLSTHERGQDAGDIQGKEDKHDDNKGCPICLEPFDHPIELPNCNHKFCANCLKASFAVKQECPICRTGYGKIYGIQPENATMTVVRAEWSLPGYESCGTIIIQYNIPSGIQTAEHPHPGVPYTGTQRHGLLPDNRQGNNVLRLLEQAFKQRLTFTVGRSLTTGKDNVVTWNDIHHKTSVIGGPTEFGYPDYDYLDRVTDDLAVKGIK</sequence>
<dbReference type="InterPro" id="IPR013083">
    <property type="entry name" value="Znf_RING/FYVE/PHD"/>
</dbReference>
<dbReference type="AlphaFoldDB" id="A0AAD9NKU2"/>
<feature type="compositionally biased region" description="Basic and acidic residues" evidence="10">
    <location>
        <begin position="93"/>
        <end position="110"/>
    </location>
</feature>
<evidence type="ECO:0000256" key="3">
    <source>
        <dbReference type="ARBA" id="ARBA00009413"/>
    </source>
</evidence>
<feature type="compositionally biased region" description="Polar residues" evidence="10">
    <location>
        <begin position="111"/>
        <end position="121"/>
    </location>
</feature>
<dbReference type="Gene3D" id="3.30.40.10">
    <property type="entry name" value="Zinc/RING finger domain, C3HC4 (zinc finger)"/>
    <property type="match status" value="1"/>
</dbReference>
<dbReference type="SMART" id="SM00184">
    <property type="entry name" value="RING"/>
    <property type="match status" value="1"/>
</dbReference>
<feature type="compositionally biased region" description="Basic and acidic residues" evidence="10">
    <location>
        <begin position="332"/>
        <end position="345"/>
    </location>
</feature>
<feature type="region of interest" description="Disordered" evidence="10">
    <location>
        <begin position="683"/>
        <end position="709"/>
    </location>
</feature>
<evidence type="ECO:0000256" key="9">
    <source>
        <dbReference type="RuleBase" id="RU367105"/>
    </source>
</evidence>
<dbReference type="CDD" id="cd09633">
    <property type="entry name" value="Deltex_C"/>
    <property type="match status" value="1"/>
</dbReference>
<evidence type="ECO:0000313" key="14">
    <source>
        <dbReference type="Proteomes" id="UP001209878"/>
    </source>
</evidence>
<dbReference type="InterPro" id="IPR039396">
    <property type="entry name" value="Deltex_C"/>
</dbReference>
<protein>
    <recommendedName>
        <fullName evidence="9">E3 ubiquitin-protein ligase</fullName>
        <ecNumber evidence="9">2.3.2.27</ecNumber>
    </recommendedName>
</protein>
<feature type="domain" description="RING-type" evidence="11">
    <location>
        <begin position="714"/>
        <end position="753"/>
    </location>
</feature>
<evidence type="ECO:0000256" key="10">
    <source>
        <dbReference type="SAM" id="MobiDB-lite"/>
    </source>
</evidence>
<evidence type="ECO:0000256" key="2">
    <source>
        <dbReference type="ARBA" id="ARBA00004906"/>
    </source>
</evidence>
<feature type="compositionally biased region" description="Basic and acidic residues" evidence="10">
    <location>
        <begin position="637"/>
        <end position="651"/>
    </location>
</feature>
<feature type="compositionally biased region" description="Basic and acidic residues" evidence="10">
    <location>
        <begin position="690"/>
        <end position="709"/>
    </location>
</feature>
<evidence type="ECO:0000313" key="13">
    <source>
        <dbReference type="EMBL" id="KAK2174007.1"/>
    </source>
</evidence>
<keyword evidence="9" id="KW-0963">Cytoplasm</keyword>
<evidence type="ECO:0000256" key="5">
    <source>
        <dbReference type="ARBA" id="ARBA00022723"/>
    </source>
</evidence>
<organism evidence="13 14">
    <name type="scientific">Ridgeia piscesae</name>
    <name type="common">Tubeworm</name>
    <dbReference type="NCBI Taxonomy" id="27915"/>
    <lineage>
        <taxon>Eukaryota</taxon>
        <taxon>Metazoa</taxon>
        <taxon>Spiralia</taxon>
        <taxon>Lophotrochozoa</taxon>
        <taxon>Annelida</taxon>
        <taxon>Polychaeta</taxon>
        <taxon>Sedentaria</taxon>
        <taxon>Canalipalpata</taxon>
        <taxon>Sabellida</taxon>
        <taxon>Siboglinidae</taxon>
        <taxon>Ridgeia</taxon>
    </lineage>
</organism>
<dbReference type="SUPFAM" id="SSF52949">
    <property type="entry name" value="Macro domain-like"/>
    <property type="match status" value="1"/>
</dbReference>
<dbReference type="Gene3D" id="3.30.390.130">
    <property type="match status" value="1"/>
</dbReference>
<dbReference type="InterPro" id="IPR002589">
    <property type="entry name" value="Macro_dom"/>
</dbReference>
<dbReference type="SMART" id="SM00506">
    <property type="entry name" value="A1pp"/>
    <property type="match status" value="1"/>
</dbReference>
<dbReference type="Proteomes" id="UP001209878">
    <property type="component" value="Unassembled WGS sequence"/>
</dbReference>
<gene>
    <name evidence="13" type="ORF">NP493_833g00027</name>
</gene>
<dbReference type="GO" id="GO:0007219">
    <property type="term" value="P:Notch signaling pathway"/>
    <property type="evidence" value="ECO:0007669"/>
    <property type="project" value="InterPro"/>
</dbReference>
<dbReference type="InterPro" id="IPR039398">
    <property type="entry name" value="Deltex_fam"/>
</dbReference>
<dbReference type="PROSITE" id="PS00518">
    <property type="entry name" value="ZF_RING_1"/>
    <property type="match status" value="1"/>
</dbReference>
<dbReference type="PROSITE" id="PS51154">
    <property type="entry name" value="MACRO"/>
    <property type="match status" value="1"/>
</dbReference>
<dbReference type="InterPro" id="IPR017907">
    <property type="entry name" value="Znf_RING_CS"/>
</dbReference>
<dbReference type="EMBL" id="JAODUO010000835">
    <property type="protein sequence ID" value="KAK2174007.1"/>
    <property type="molecule type" value="Genomic_DNA"/>
</dbReference>